<organism evidence="1 2">
    <name type="scientific">Hymenobacter duratus</name>
    <dbReference type="NCBI Taxonomy" id="2771356"/>
    <lineage>
        <taxon>Bacteria</taxon>
        <taxon>Pseudomonadati</taxon>
        <taxon>Bacteroidota</taxon>
        <taxon>Cytophagia</taxon>
        <taxon>Cytophagales</taxon>
        <taxon>Hymenobacteraceae</taxon>
        <taxon>Hymenobacter</taxon>
    </lineage>
</organism>
<comment type="caution">
    <text evidence="1">The sequence shown here is derived from an EMBL/GenBank/DDBJ whole genome shotgun (WGS) entry which is preliminary data.</text>
</comment>
<evidence type="ECO:0000313" key="1">
    <source>
        <dbReference type="EMBL" id="MBD2716466.1"/>
    </source>
</evidence>
<dbReference type="Proteomes" id="UP000642468">
    <property type="component" value="Unassembled WGS sequence"/>
</dbReference>
<reference evidence="1 2" key="1">
    <citation type="submission" date="2020-09" db="EMBL/GenBank/DDBJ databases">
        <authorList>
            <person name="Kim M.K."/>
        </authorList>
    </citation>
    <scope>NUCLEOTIDE SEQUENCE [LARGE SCALE GENOMIC DNA]</scope>
    <source>
        <strain evidence="1 2">BT646</strain>
    </source>
</reference>
<dbReference type="EMBL" id="JACWZZ010000003">
    <property type="protein sequence ID" value="MBD2716466.1"/>
    <property type="molecule type" value="Genomic_DNA"/>
</dbReference>
<name>A0ABR8JHY5_9BACT</name>
<keyword evidence="2" id="KW-1185">Reference proteome</keyword>
<evidence type="ECO:0000313" key="2">
    <source>
        <dbReference type="Proteomes" id="UP000642468"/>
    </source>
</evidence>
<accession>A0ABR8JHY5</accession>
<proteinExistence type="predicted"/>
<protein>
    <submittedName>
        <fullName evidence="1">GCN5 family acetyltransferase</fullName>
    </submittedName>
</protein>
<gene>
    <name evidence="1" type="ORF">IC231_15585</name>
</gene>
<sequence length="125" mass="14525">MTKFPDAIDSSKIGTYPAGVWSGGGHFYDEVLEYRVWVYSDDDGEYFCPFENYKSALRFSKKTIGAKDPDVLILQREYVDEPQEGVFVKITSERVAEWRPEWLQNSKREKGSIDRFIAEQNRKNG</sequence>
<dbReference type="RefSeq" id="WP_190785418.1">
    <property type="nucleotide sequence ID" value="NZ_JACWZZ010000003.1"/>
</dbReference>